<feature type="transmembrane region" description="Helical" evidence="2">
    <location>
        <begin position="46"/>
        <end position="66"/>
    </location>
</feature>
<feature type="transmembrane region" description="Helical" evidence="2">
    <location>
        <begin position="12"/>
        <end position="34"/>
    </location>
</feature>
<sequence length="754" mass="83248">MPKKRRTLGMLVVKHGLSTLASLVGGSFSIAILCRDNQQHCFNRPALIVLTCGLLANGLVQLTIPLTNSQMLRWMSIATLVVCFVSTIVYLRTLLSDISSSRLSTMDEHLVSVQTCAIVATMLFSNLLVAFDTSDRISDQKSCASEFEQQSNEMQAEKNDIQAHKTVTMKNSAQTLTPDHEYTTALTSQQNWMNKYPSTYSSSECLSVNSVLKHNLGLHHVHMQVNSPESPVLDASKPKTPSRTPRKPKIDVFARMRAMSRSAKSPPGADLAIPEDSINAHYVTRLSTIHDGSRSLVNVAHSSQNYDASSKSIRSSFLLDGQKCDNVNKALLLERDAVHRINNALLPPSLQGYEGPTSHEAAHNSTQSTPVASSGCDDVDDVLMENGLEEIPRIPEPQILTDRCPQMDGSPALFHNVSLGDWELNGQKLLENERQILRDVPQLMPSFEFQSNEELKTKDEFSFPLTKYNFESLPEGENDNADAVSALDALLKQSEGGNDLSETQNEIMNDILKQENSLAQVRRFSKDLSFKSGPHSPTKSINSIITGSAAGSIKSPSKIGSVFTNAGNSSIPNQIHHSRSNSQITTFFHTGNSANGFSHSTQSSPTKSRRLKRLSKKVSLSGISFKHEEEGGSNPHNRGNSIDFSYLHTLQNKHSPSKSVSSLSRRNSTFSPSDRNSRALSAIFTATNDKELKKSQHNLDRHLDLNNSLESDSQEGQASRPNSFSKQSDHDYPHTVMSEYDREKWTTIQNLSIV</sequence>
<dbReference type="EMBL" id="LT598461">
    <property type="protein sequence ID" value="SCU98409.1"/>
    <property type="molecule type" value="Genomic_DNA"/>
</dbReference>
<keyword evidence="4" id="KW-1185">Reference proteome</keyword>
<evidence type="ECO:0000256" key="2">
    <source>
        <dbReference type="SAM" id="Phobius"/>
    </source>
</evidence>
<feature type="region of interest" description="Disordered" evidence="1">
    <location>
        <begin position="587"/>
        <end position="676"/>
    </location>
</feature>
<proteinExistence type="predicted"/>
<feature type="compositionally biased region" description="Polar residues" evidence="1">
    <location>
        <begin position="634"/>
        <end position="654"/>
    </location>
</feature>
<feature type="transmembrane region" description="Helical" evidence="2">
    <location>
        <begin position="111"/>
        <end position="131"/>
    </location>
</feature>
<keyword evidence="2" id="KW-0812">Transmembrane</keyword>
<protein>
    <submittedName>
        <fullName evidence="3">LADA_0H12838g1_1</fullName>
    </submittedName>
</protein>
<reference evidence="3 4" key="1">
    <citation type="submission" date="2016-03" db="EMBL/GenBank/DDBJ databases">
        <authorList>
            <person name="Devillers H."/>
        </authorList>
    </citation>
    <scope>NUCLEOTIDE SEQUENCE [LARGE SCALE GENOMIC DNA]</scope>
    <source>
        <strain evidence="3">CBS 10888</strain>
    </source>
</reference>
<organism evidence="3 4">
    <name type="scientific">Lachancea dasiensis</name>
    <dbReference type="NCBI Taxonomy" id="1072105"/>
    <lineage>
        <taxon>Eukaryota</taxon>
        <taxon>Fungi</taxon>
        <taxon>Dikarya</taxon>
        <taxon>Ascomycota</taxon>
        <taxon>Saccharomycotina</taxon>
        <taxon>Saccharomycetes</taxon>
        <taxon>Saccharomycetales</taxon>
        <taxon>Saccharomycetaceae</taxon>
        <taxon>Lachancea</taxon>
    </lineage>
</organism>
<feature type="compositionally biased region" description="Polar residues" evidence="1">
    <location>
        <begin position="708"/>
        <end position="726"/>
    </location>
</feature>
<evidence type="ECO:0000313" key="3">
    <source>
        <dbReference type="EMBL" id="SCU98409.1"/>
    </source>
</evidence>
<feature type="region of interest" description="Disordered" evidence="1">
    <location>
        <begin position="349"/>
        <end position="375"/>
    </location>
</feature>
<feature type="transmembrane region" description="Helical" evidence="2">
    <location>
        <begin position="72"/>
        <end position="91"/>
    </location>
</feature>
<feature type="region of interest" description="Disordered" evidence="1">
    <location>
        <begin position="227"/>
        <end position="247"/>
    </location>
</feature>
<name>A0A1G4K405_9SACH</name>
<feature type="compositionally biased region" description="Polar residues" evidence="1">
    <location>
        <begin position="363"/>
        <end position="372"/>
    </location>
</feature>
<gene>
    <name evidence="3" type="ORF">LADA_0H12838G</name>
</gene>
<feature type="compositionally biased region" description="Basic and acidic residues" evidence="1">
    <location>
        <begin position="727"/>
        <end position="737"/>
    </location>
</feature>
<feature type="compositionally biased region" description="Basic residues" evidence="1">
    <location>
        <begin position="607"/>
        <end position="616"/>
    </location>
</feature>
<keyword evidence="2" id="KW-1133">Transmembrane helix</keyword>
<keyword evidence="2" id="KW-0472">Membrane</keyword>
<dbReference type="OrthoDB" id="4068368at2759"/>
<accession>A0A1G4K405</accession>
<evidence type="ECO:0000313" key="4">
    <source>
        <dbReference type="Proteomes" id="UP000190274"/>
    </source>
</evidence>
<feature type="compositionally biased region" description="Polar residues" evidence="1">
    <location>
        <begin position="587"/>
        <end position="606"/>
    </location>
</feature>
<dbReference type="AlphaFoldDB" id="A0A1G4K405"/>
<feature type="region of interest" description="Disordered" evidence="1">
    <location>
        <begin position="708"/>
        <end position="737"/>
    </location>
</feature>
<feature type="compositionally biased region" description="Low complexity" evidence="1">
    <location>
        <begin position="657"/>
        <end position="673"/>
    </location>
</feature>
<evidence type="ECO:0000256" key="1">
    <source>
        <dbReference type="SAM" id="MobiDB-lite"/>
    </source>
</evidence>
<dbReference type="Proteomes" id="UP000190274">
    <property type="component" value="Chromosome H"/>
</dbReference>